<dbReference type="EC" id="1.14.14.156" evidence="2"/>
<dbReference type="Gramene" id="mRNA:HanXRQr2_Chr06g0266971">
    <property type="protein sequence ID" value="CDS:HanXRQr2_Chr06g0266971.1"/>
    <property type="gene ID" value="HanXRQr2_Chr06g0266971"/>
</dbReference>
<comment type="caution">
    <text evidence="2">The sequence shown here is derived from an EMBL/GenBank/DDBJ whole genome shotgun (WGS) entry which is preliminary data.</text>
</comment>
<organism evidence="2 3">
    <name type="scientific">Helianthus annuus</name>
    <name type="common">Common sunflower</name>
    <dbReference type="NCBI Taxonomy" id="4232"/>
    <lineage>
        <taxon>Eukaryota</taxon>
        <taxon>Viridiplantae</taxon>
        <taxon>Streptophyta</taxon>
        <taxon>Embryophyta</taxon>
        <taxon>Tracheophyta</taxon>
        <taxon>Spermatophyta</taxon>
        <taxon>Magnoliopsida</taxon>
        <taxon>eudicotyledons</taxon>
        <taxon>Gunneridae</taxon>
        <taxon>Pentapetalae</taxon>
        <taxon>asterids</taxon>
        <taxon>campanulids</taxon>
        <taxon>Asterales</taxon>
        <taxon>Asteraceae</taxon>
        <taxon>Asteroideae</taxon>
        <taxon>Heliantheae alliance</taxon>
        <taxon>Heliantheae</taxon>
        <taxon>Helianthus</taxon>
    </lineage>
</organism>
<dbReference type="InterPro" id="IPR051382">
    <property type="entry name" value="CYP450_AA/FA_Hydroxylases"/>
</dbReference>
<keyword evidence="1" id="KW-0408">Iron</keyword>
<proteinExistence type="inferred from homology"/>
<keyword evidence="1 2" id="KW-0560">Oxidoreductase</keyword>
<name>A0A9K3IUL6_HELAN</name>
<dbReference type="AlphaFoldDB" id="A0A9K3IUL6"/>
<dbReference type="Pfam" id="PF00067">
    <property type="entry name" value="p450"/>
    <property type="match status" value="1"/>
</dbReference>
<dbReference type="GO" id="GO:0020037">
    <property type="term" value="F:heme binding"/>
    <property type="evidence" value="ECO:0007669"/>
    <property type="project" value="InterPro"/>
</dbReference>
<evidence type="ECO:0000256" key="1">
    <source>
        <dbReference type="RuleBase" id="RU000461"/>
    </source>
</evidence>
<protein>
    <submittedName>
        <fullName evidence="2">Tryptophan N-monooxygenase</fullName>
        <ecNumber evidence="2">1.14.14.156</ecNumber>
    </submittedName>
</protein>
<dbReference type="PANTHER" id="PTHR47949">
    <property type="entry name" value="CYTOCHROME P450 703A2-RELATED-RELATED"/>
    <property type="match status" value="1"/>
</dbReference>
<keyword evidence="1" id="KW-0503">Monooxygenase</keyword>
<dbReference type="PANTHER" id="PTHR47949:SF4">
    <property type="entry name" value="TYROSINE N-MONOOXYGENASE"/>
    <property type="match status" value="1"/>
</dbReference>
<sequence>MFSFSMGRRGCPGALLGSTMTTMSLSSVIQGFTWTLPSNEPHVYLKENLHDLVEAKPLFVLAKSLVCLNIFILISEMVSERLKYDCDLLK</sequence>
<keyword evidence="1" id="KW-0349">Heme</keyword>
<dbReference type="InterPro" id="IPR017972">
    <property type="entry name" value="Cyt_P450_CS"/>
</dbReference>
<dbReference type="Gene3D" id="1.10.630.10">
    <property type="entry name" value="Cytochrome P450"/>
    <property type="match status" value="1"/>
</dbReference>
<gene>
    <name evidence="2" type="ORF">HanXRQr2_Chr06g0266971</name>
</gene>
<dbReference type="Proteomes" id="UP000215914">
    <property type="component" value="Unassembled WGS sequence"/>
</dbReference>
<dbReference type="EMBL" id="MNCJ02000321">
    <property type="protein sequence ID" value="KAF5803067.1"/>
    <property type="molecule type" value="Genomic_DNA"/>
</dbReference>
<keyword evidence="1" id="KW-0479">Metal-binding</keyword>
<reference evidence="2" key="1">
    <citation type="journal article" date="2017" name="Nature">
        <title>The sunflower genome provides insights into oil metabolism, flowering and Asterid evolution.</title>
        <authorList>
            <person name="Badouin H."/>
            <person name="Gouzy J."/>
            <person name="Grassa C.J."/>
            <person name="Murat F."/>
            <person name="Staton S.E."/>
            <person name="Cottret L."/>
            <person name="Lelandais-Briere C."/>
            <person name="Owens G.L."/>
            <person name="Carrere S."/>
            <person name="Mayjonade B."/>
            <person name="Legrand L."/>
            <person name="Gill N."/>
            <person name="Kane N.C."/>
            <person name="Bowers J.E."/>
            <person name="Hubner S."/>
            <person name="Bellec A."/>
            <person name="Berard A."/>
            <person name="Berges H."/>
            <person name="Blanchet N."/>
            <person name="Boniface M.C."/>
            <person name="Brunel D."/>
            <person name="Catrice O."/>
            <person name="Chaidir N."/>
            <person name="Claudel C."/>
            <person name="Donnadieu C."/>
            <person name="Faraut T."/>
            <person name="Fievet G."/>
            <person name="Helmstetter N."/>
            <person name="King M."/>
            <person name="Knapp S.J."/>
            <person name="Lai Z."/>
            <person name="Le Paslier M.C."/>
            <person name="Lippi Y."/>
            <person name="Lorenzon L."/>
            <person name="Mandel J.R."/>
            <person name="Marage G."/>
            <person name="Marchand G."/>
            <person name="Marquand E."/>
            <person name="Bret-Mestries E."/>
            <person name="Morien E."/>
            <person name="Nambeesan S."/>
            <person name="Nguyen T."/>
            <person name="Pegot-Espagnet P."/>
            <person name="Pouilly N."/>
            <person name="Raftis F."/>
            <person name="Sallet E."/>
            <person name="Schiex T."/>
            <person name="Thomas J."/>
            <person name="Vandecasteele C."/>
            <person name="Vares D."/>
            <person name="Vear F."/>
            <person name="Vautrin S."/>
            <person name="Crespi M."/>
            <person name="Mangin B."/>
            <person name="Burke J.M."/>
            <person name="Salse J."/>
            <person name="Munos S."/>
            <person name="Vincourt P."/>
            <person name="Rieseberg L.H."/>
            <person name="Langlade N.B."/>
        </authorList>
    </citation>
    <scope>NUCLEOTIDE SEQUENCE</scope>
    <source>
        <tissue evidence="2">Leaves</tissue>
    </source>
</reference>
<reference evidence="2" key="2">
    <citation type="submission" date="2020-06" db="EMBL/GenBank/DDBJ databases">
        <title>Helianthus annuus Genome sequencing and assembly Release 2.</title>
        <authorList>
            <person name="Gouzy J."/>
            <person name="Langlade N."/>
            <person name="Munos S."/>
        </authorList>
    </citation>
    <scope>NUCLEOTIDE SEQUENCE</scope>
    <source>
        <tissue evidence="2">Leaves</tissue>
    </source>
</reference>
<dbReference type="InterPro" id="IPR001128">
    <property type="entry name" value="Cyt_P450"/>
</dbReference>
<evidence type="ECO:0000313" key="3">
    <source>
        <dbReference type="Proteomes" id="UP000215914"/>
    </source>
</evidence>
<dbReference type="GO" id="GO:0005506">
    <property type="term" value="F:iron ion binding"/>
    <property type="evidence" value="ECO:0007669"/>
    <property type="project" value="InterPro"/>
</dbReference>
<dbReference type="InterPro" id="IPR036396">
    <property type="entry name" value="Cyt_P450_sf"/>
</dbReference>
<dbReference type="SUPFAM" id="SSF48264">
    <property type="entry name" value="Cytochrome P450"/>
    <property type="match status" value="1"/>
</dbReference>
<comment type="similarity">
    <text evidence="1">Belongs to the cytochrome P450 family.</text>
</comment>
<dbReference type="PROSITE" id="PS00086">
    <property type="entry name" value="CYTOCHROME_P450"/>
    <property type="match status" value="1"/>
</dbReference>
<keyword evidence="3" id="KW-1185">Reference proteome</keyword>
<dbReference type="GO" id="GO:0090489">
    <property type="term" value="F:tryptophan N-monooxygenase activity"/>
    <property type="evidence" value="ECO:0007669"/>
    <property type="project" value="UniProtKB-EC"/>
</dbReference>
<accession>A0A9K3IUL6</accession>
<evidence type="ECO:0000313" key="2">
    <source>
        <dbReference type="EMBL" id="KAF5803067.1"/>
    </source>
</evidence>